<proteinExistence type="predicted"/>
<reference evidence="1 2" key="1">
    <citation type="submission" date="2015-11" db="EMBL/GenBank/DDBJ databases">
        <title>Genome-wide analysis reveals the secondary metabolome in Streptomyces kanasensis ZX01.</title>
        <authorList>
            <person name="Zhang G."/>
            <person name="Han L."/>
            <person name="Feng J."/>
            <person name="Zhang X."/>
        </authorList>
    </citation>
    <scope>NUCLEOTIDE SEQUENCE [LARGE SCALE GENOMIC DNA]</scope>
    <source>
        <strain evidence="1 2">ZX01</strain>
    </source>
</reference>
<dbReference type="OrthoDB" id="3517562at2"/>
<dbReference type="STRING" id="936756.ATE80_19220"/>
<evidence type="ECO:0000313" key="2">
    <source>
        <dbReference type="Proteomes" id="UP000054011"/>
    </source>
</evidence>
<protein>
    <recommendedName>
        <fullName evidence="3">Transferase</fullName>
    </recommendedName>
</protein>
<evidence type="ECO:0008006" key="3">
    <source>
        <dbReference type="Google" id="ProtNLM"/>
    </source>
</evidence>
<organism evidence="1 2">
    <name type="scientific">Streptomyces kanasensis</name>
    <dbReference type="NCBI Taxonomy" id="936756"/>
    <lineage>
        <taxon>Bacteria</taxon>
        <taxon>Bacillati</taxon>
        <taxon>Actinomycetota</taxon>
        <taxon>Actinomycetes</taxon>
        <taxon>Kitasatosporales</taxon>
        <taxon>Streptomycetaceae</taxon>
        <taxon>Streptomyces</taxon>
    </lineage>
</organism>
<accession>A0A124ECD4</accession>
<keyword evidence="2" id="KW-1185">Reference proteome</keyword>
<evidence type="ECO:0000313" key="1">
    <source>
        <dbReference type="EMBL" id="KUH37251.1"/>
    </source>
</evidence>
<sequence>MTGSTTAPRAPRADCVADPAGGLTFHTTGHDPAASDLVLRRTGPGAADEVRLPLTPAGDGRSRAVLPPGLDLAEGRWDVLLGDRPVEPGVRDVRALVDRRPEPSGPVAPRVPFPTPEGRLGVRAWLRPRHAEAGDITFGDAGCTVTGVLYGVGFGAGATAEARSDDQVHEVPAEGGKGTFAFTLPYAPLALPPLEGRRMWRLWLRPAAGADAVRIARVLDDVWDRRNVFVYPEHRGEGYRAAPCYTGENELCVRVTP</sequence>
<gene>
    <name evidence="1" type="ORF">ATE80_19220</name>
</gene>
<comment type="caution">
    <text evidence="1">The sequence shown here is derived from an EMBL/GenBank/DDBJ whole genome shotgun (WGS) entry which is preliminary data.</text>
</comment>
<name>A0A124ECD4_9ACTN</name>
<dbReference type="Proteomes" id="UP000054011">
    <property type="component" value="Unassembled WGS sequence"/>
</dbReference>
<dbReference type="AlphaFoldDB" id="A0A124ECD4"/>
<dbReference type="EMBL" id="LNSV01000051">
    <property type="protein sequence ID" value="KUH37251.1"/>
    <property type="molecule type" value="Genomic_DNA"/>
</dbReference>
<dbReference type="RefSeq" id="WP_058943462.1">
    <property type="nucleotide sequence ID" value="NZ_LNSV01000051.1"/>
</dbReference>